<evidence type="ECO:0000313" key="2">
    <source>
        <dbReference type="Proteomes" id="UP000199034"/>
    </source>
</evidence>
<dbReference type="Proteomes" id="UP000199034">
    <property type="component" value="Unassembled WGS sequence"/>
</dbReference>
<dbReference type="InterPro" id="IPR029021">
    <property type="entry name" value="Prot-tyrosine_phosphatase-like"/>
</dbReference>
<dbReference type="PROSITE" id="PS00383">
    <property type="entry name" value="TYR_PHOSPHATASE_1"/>
    <property type="match status" value="1"/>
</dbReference>
<dbReference type="AlphaFoldDB" id="A0A1G6L3J3"/>
<accession>A0A1G6L3J3</accession>
<dbReference type="Gene3D" id="3.90.190.10">
    <property type="entry name" value="Protein tyrosine phosphatase superfamily"/>
    <property type="match status" value="1"/>
</dbReference>
<keyword evidence="2" id="KW-1185">Reference proteome</keyword>
<dbReference type="STRING" id="1045774.SAMN05421872_10288"/>
<dbReference type="GO" id="GO:0004721">
    <property type="term" value="F:phosphoprotein phosphatase activity"/>
    <property type="evidence" value="ECO:0007669"/>
    <property type="project" value="InterPro"/>
</dbReference>
<proteinExistence type="predicted"/>
<dbReference type="InterPro" id="IPR016130">
    <property type="entry name" value="Tyr_Pase_AS"/>
</dbReference>
<name>A0A1G6L3J3_9ACTN</name>
<dbReference type="Pfam" id="PF13350">
    <property type="entry name" value="Y_phosphatase3"/>
    <property type="match status" value="1"/>
</dbReference>
<gene>
    <name evidence="1" type="ORF">SAMN05421872_10288</name>
</gene>
<reference evidence="1 2" key="1">
    <citation type="submission" date="2016-10" db="EMBL/GenBank/DDBJ databases">
        <authorList>
            <person name="de Groot N.N."/>
        </authorList>
    </citation>
    <scope>NUCLEOTIDE SEQUENCE [LARGE SCALE GENOMIC DNA]</scope>
    <source>
        <strain evidence="1 2">CGMCC 4.6858</strain>
    </source>
</reference>
<sequence>MTTEELPEELVRLASADNFRDVAGPGAGYPTADGSTVRRGVFFRANELRLTHEDAASIAALGVTGVLDLRSQHEIDVHPDIEIPGATWSHVDVLGIPMDEISNLPDRAAAVAMMERVYRGFVEDDATRAALGRVLTTLAGDGVHLFHCSAGKDRTGWTAALLLHLAGVADDVIEADYLLTNTYAESSRAAVLAQIVEHLGPDKAEVYQPVLVADADYLRTSYASVERGYGDRDTYLRTGLGLGDDVLDALRAKLRG</sequence>
<dbReference type="RefSeq" id="WP_090851050.1">
    <property type="nucleotide sequence ID" value="NZ_FMZM01000002.1"/>
</dbReference>
<protein>
    <submittedName>
        <fullName evidence="1">Protein-tyrosine phosphatase</fullName>
    </submittedName>
</protein>
<dbReference type="OrthoDB" id="1188001at2"/>
<organism evidence="1 2">
    <name type="scientific">Nocardioides lianchengensis</name>
    <dbReference type="NCBI Taxonomy" id="1045774"/>
    <lineage>
        <taxon>Bacteria</taxon>
        <taxon>Bacillati</taxon>
        <taxon>Actinomycetota</taxon>
        <taxon>Actinomycetes</taxon>
        <taxon>Propionibacteriales</taxon>
        <taxon>Nocardioidaceae</taxon>
        <taxon>Nocardioides</taxon>
    </lineage>
</organism>
<dbReference type="SUPFAM" id="SSF52799">
    <property type="entry name" value="(Phosphotyrosine protein) phosphatases II"/>
    <property type="match status" value="1"/>
</dbReference>
<dbReference type="InterPro" id="IPR026893">
    <property type="entry name" value="Tyr/Ser_Pase_IphP-type"/>
</dbReference>
<evidence type="ECO:0000313" key="1">
    <source>
        <dbReference type="EMBL" id="SDC37256.1"/>
    </source>
</evidence>
<dbReference type="EMBL" id="FMZM01000002">
    <property type="protein sequence ID" value="SDC37256.1"/>
    <property type="molecule type" value="Genomic_DNA"/>
</dbReference>